<accession>A0ABU0IPA6</accession>
<organism evidence="2 3">
    <name type="scientific">Caulobacter ginsengisoli</name>
    <dbReference type="NCBI Taxonomy" id="400775"/>
    <lineage>
        <taxon>Bacteria</taxon>
        <taxon>Pseudomonadati</taxon>
        <taxon>Pseudomonadota</taxon>
        <taxon>Alphaproteobacteria</taxon>
        <taxon>Caulobacterales</taxon>
        <taxon>Caulobacteraceae</taxon>
        <taxon>Caulobacter</taxon>
    </lineage>
</organism>
<keyword evidence="3" id="KW-1185">Reference proteome</keyword>
<evidence type="ECO:0008006" key="4">
    <source>
        <dbReference type="Google" id="ProtNLM"/>
    </source>
</evidence>
<protein>
    <recommendedName>
        <fullName evidence="4">DUF2171 domain-containing protein</fullName>
    </recommendedName>
</protein>
<evidence type="ECO:0000313" key="2">
    <source>
        <dbReference type="EMBL" id="MDQ0463836.1"/>
    </source>
</evidence>
<proteinExistence type="predicted"/>
<dbReference type="Proteomes" id="UP001228905">
    <property type="component" value="Unassembled WGS sequence"/>
</dbReference>
<comment type="caution">
    <text evidence="2">The sequence shown here is derived from an EMBL/GenBank/DDBJ whole genome shotgun (WGS) entry which is preliminary data.</text>
</comment>
<reference evidence="2 3" key="1">
    <citation type="submission" date="2023-07" db="EMBL/GenBank/DDBJ databases">
        <title>Genomic Encyclopedia of Type Strains, Phase IV (KMG-IV): sequencing the most valuable type-strain genomes for metagenomic binning, comparative biology and taxonomic classification.</title>
        <authorList>
            <person name="Goeker M."/>
        </authorList>
    </citation>
    <scope>NUCLEOTIDE SEQUENCE [LARGE SCALE GENOMIC DNA]</scope>
    <source>
        <strain evidence="2 3">DSM 18695</strain>
    </source>
</reference>
<dbReference type="EMBL" id="JAUSVS010000002">
    <property type="protein sequence ID" value="MDQ0463836.1"/>
    <property type="molecule type" value="Genomic_DNA"/>
</dbReference>
<name>A0ABU0IPA6_9CAUL</name>
<feature type="compositionally biased region" description="Basic and acidic residues" evidence="1">
    <location>
        <begin position="15"/>
        <end position="33"/>
    </location>
</feature>
<feature type="compositionally biased region" description="Acidic residues" evidence="1">
    <location>
        <begin position="1"/>
        <end position="14"/>
    </location>
</feature>
<sequence length="56" mass="5947">MADPTNDDTPDQEAEVGKREELQRPHKGVKDAGHTVVGAGDEPFSGTIADITDGDR</sequence>
<gene>
    <name evidence="2" type="ORF">QO010_001607</name>
</gene>
<dbReference type="RefSeq" id="WP_307348046.1">
    <property type="nucleotide sequence ID" value="NZ_JAUSVS010000002.1"/>
</dbReference>
<evidence type="ECO:0000313" key="3">
    <source>
        <dbReference type="Proteomes" id="UP001228905"/>
    </source>
</evidence>
<evidence type="ECO:0000256" key="1">
    <source>
        <dbReference type="SAM" id="MobiDB-lite"/>
    </source>
</evidence>
<feature type="region of interest" description="Disordered" evidence="1">
    <location>
        <begin position="1"/>
        <end position="56"/>
    </location>
</feature>